<dbReference type="AlphaFoldDB" id="A0A1S3Z3S6"/>
<protein>
    <submittedName>
        <fullName evidence="1">Uncharacterized protein</fullName>
    </submittedName>
</protein>
<dbReference type="RefSeq" id="XP_016459018.1">
    <property type="nucleotide sequence ID" value="XM_016603532.1"/>
</dbReference>
<reference evidence="1" key="1">
    <citation type="submission" date="2025-08" db="UniProtKB">
        <authorList>
            <consortium name="RefSeq"/>
        </authorList>
    </citation>
    <scope>IDENTIFICATION</scope>
</reference>
<dbReference type="PANTHER" id="PTHR33116">
    <property type="entry name" value="REVERSE TRANSCRIPTASE ZINC-BINDING DOMAIN-CONTAINING PROTEIN-RELATED-RELATED"/>
    <property type="match status" value="1"/>
</dbReference>
<dbReference type="PANTHER" id="PTHR33116:SF85">
    <property type="entry name" value="REVERSE TRANSCRIPTASE ZINC-BINDING DOMAIN-CONTAINING PROTEIN"/>
    <property type="match status" value="1"/>
</dbReference>
<accession>A0A1S3Z3S6</accession>
<gene>
    <name evidence="1" type="primary">LOC107782637</name>
</gene>
<evidence type="ECO:0000313" key="1">
    <source>
        <dbReference type="RefSeq" id="XP_016459018.1"/>
    </source>
</evidence>
<sequence>MDSLLNGGFISFSWDKKGPTLTHICYLDDTILFSSGDPLSLKLMMSKLEMYEKTSGQMVNRQKSTLYVPPNFNSSRICNIRNILCCTHYQFRMQYFGCPIYGWRKKGVYFNGVVAKFSNRLKGWQSKLFSFGGKVVLIKSILTALPLHLFSVLHPPKIALLQAQKIMASFFFRERIMTKKKHHWMAWEKLLFFYYGRWGEVQVFTGYM</sequence>
<dbReference type="PaxDb" id="4097-A0A1S3Z3S6"/>
<dbReference type="OrthoDB" id="1750433at2759"/>
<name>A0A1S3Z3S6_TOBAC</name>
<organism evidence="1">
    <name type="scientific">Nicotiana tabacum</name>
    <name type="common">Common tobacco</name>
    <dbReference type="NCBI Taxonomy" id="4097"/>
    <lineage>
        <taxon>Eukaryota</taxon>
        <taxon>Viridiplantae</taxon>
        <taxon>Streptophyta</taxon>
        <taxon>Embryophyta</taxon>
        <taxon>Tracheophyta</taxon>
        <taxon>Spermatophyta</taxon>
        <taxon>Magnoliopsida</taxon>
        <taxon>eudicotyledons</taxon>
        <taxon>Gunneridae</taxon>
        <taxon>Pentapetalae</taxon>
        <taxon>asterids</taxon>
        <taxon>lamiids</taxon>
        <taxon>Solanales</taxon>
        <taxon>Solanaceae</taxon>
        <taxon>Nicotianoideae</taxon>
        <taxon>Nicotianeae</taxon>
        <taxon>Nicotiana</taxon>
    </lineage>
</organism>
<dbReference type="KEGG" id="nta:107782637"/>
<proteinExistence type="predicted"/>